<name>A0AAW1U855_9CUCU</name>
<dbReference type="SUPFAM" id="SSF56672">
    <property type="entry name" value="DNA/RNA polymerases"/>
    <property type="match status" value="1"/>
</dbReference>
<accession>A0AAW1U855</accession>
<dbReference type="GO" id="GO:0003723">
    <property type="term" value="F:RNA binding"/>
    <property type="evidence" value="ECO:0007669"/>
    <property type="project" value="InterPro"/>
</dbReference>
<sequence length="166" mass="18302">MREAIKHTPDVLSNGEMYQRQHAGIASGFFQTQLLDSMYNCVILLTTLSSLGFNIKSLALKVQGDDSLIGLKEIIPEPLFPKFLDMFASKAEYYFGAILNTKKSRMDSTLNGLPVLGFTNVNGIPIKPMHELLASLLCHERKSDENRLMAKTVGIAYAACGSHPPL</sequence>
<feature type="domain" description="RNA-directed RNA polymerase C-terminal" evidence="1">
    <location>
        <begin position="4"/>
        <end position="88"/>
    </location>
</feature>
<evidence type="ECO:0000313" key="2">
    <source>
        <dbReference type="EMBL" id="KAK9878755.1"/>
    </source>
</evidence>
<protein>
    <recommendedName>
        <fullName evidence="1">RNA-directed RNA polymerase C-terminal domain-containing protein</fullName>
    </recommendedName>
</protein>
<dbReference type="InterPro" id="IPR001205">
    <property type="entry name" value="RNA-dir_pol_C"/>
</dbReference>
<dbReference type="GO" id="GO:0006351">
    <property type="term" value="P:DNA-templated transcription"/>
    <property type="evidence" value="ECO:0007669"/>
    <property type="project" value="InterPro"/>
</dbReference>
<keyword evidence="3" id="KW-1185">Reference proteome</keyword>
<dbReference type="Proteomes" id="UP001431783">
    <property type="component" value="Unassembled WGS sequence"/>
</dbReference>
<dbReference type="InterPro" id="IPR043502">
    <property type="entry name" value="DNA/RNA_pol_sf"/>
</dbReference>
<comment type="caution">
    <text evidence="2">The sequence shown here is derived from an EMBL/GenBank/DDBJ whole genome shotgun (WGS) entry which is preliminary data.</text>
</comment>
<organism evidence="2 3">
    <name type="scientific">Henosepilachna vigintioctopunctata</name>
    <dbReference type="NCBI Taxonomy" id="420089"/>
    <lineage>
        <taxon>Eukaryota</taxon>
        <taxon>Metazoa</taxon>
        <taxon>Ecdysozoa</taxon>
        <taxon>Arthropoda</taxon>
        <taxon>Hexapoda</taxon>
        <taxon>Insecta</taxon>
        <taxon>Pterygota</taxon>
        <taxon>Neoptera</taxon>
        <taxon>Endopterygota</taxon>
        <taxon>Coleoptera</taxon>
        <taxon>Polyphaga</taxon>
        <taxon>Cucujiformia</taxon>
        <taxon>Coccinelloidea</taxon>
        <taxon>Coccinellidae</taxon>
        <taxon>Epilachninae</taxon>
        <taxon>Epilachnini</taxon>
        <taxon>Henosepilachna</taxon>
    </lineage>
</organism>
<dbReference type="GO" id="GO:0003968">
    <property type="term" value="F:RNA-directed RNA polymerase activity"/>
    <property type="evidence" value="ECO:0007669"/>
    <property type="project" value="InterPro"/>
</dbReference>
<proteinExistence type="predicted"/>
<gene>
    <name evidence="2" type="ORF">WA026_023735</name>
</gene>
<dbReference type="Gene3D" id="3.30.70.270">
    <property type="match status" value="1"/>
</dbReference>
<evidence type="ECO:0000313" key="3">
    <source>
        <dbReference type="Proteomes" id="UP001431783"/>
    </source>
</evidence>
<evidence type="ECO:0000259" key="1">
    <source>
        <dbReference type="Pfam" id="PF00680"/>
    </source>
</evidence>
<dbReference type="AlphaFoldDB" id="A0AAW1U855"/>
<dbReference type="InterPro" id="IPR043128">
    <property type="entry name" value="Rev_trsase/Diguanyl_cyclase"/>
</dbReference>
<dbReference type="Pfam" id="PF00680">
    <property type="entry name" value="RdRP_1"/>
    <property type="match status" value="1"/>
</dbReference>
<dbReference type="GO" id="GO:0071897">
    <property type="term" value="P:DNA biosynthetic process"/>
    <property type="evidence" value="ECO:0007669"/>
    <property type="project" value="UniProtKB-ARBA"/>
</dbReference>
<reference evidence="2 3" key="1">
    <citation type="submission" date="2023-03" db="EMBL/GenBank/DDBJ databases">
        <title>Genome insight into feeding habits of ladybird beetles.</title>
        <authorList>
            <person name="Li H.-S."/>
            <person name="Huang Y.-H."/>
            <person name="Pang H."/>
        </authorList>
    </citation>
    <scope>NUCLEOTIDE SEQUENCE [LARGE SCALE GENOMIC DNA]</scope>
    <source>
        <strain evidence="2">SYSU_2023b</strain>
        <tissue evidence="2">Whole body</tissue>
    </source>
</reference>
<dbReference type="EMBL" id="JARQZJ010000058">
    <property type="protein sequence ID" value="KAK9878755.1"/>
    <property type="molecule type" value="Genomic_DNA"/>
</dbReference>